<reference evidence="1 2" key="1">
    <citation type="journal article" date="2019" name="Sci. Rep.">
        <title>A high-quality genome of Eragrostis curvula grass provides insights into Poaceae evolution and supports new strategies to enhance forage quality.</title>
        <authorList>
            <person name="Carballo J."/>
            <person name="Santos B.A.C.M."/>
            <person name="Zappacosta D."/>
            <person name="Garbus I."/>
            <person name="Selva J.P."/>
            <person name="Gallo C.A."/>
            <person name="Diaz A."/>
            <person name="Albertini E."/>
            <person name="Caccamo M."/>
            <person name="Echenique V."/>
        </authorList>
    </citation>
    <scope>NUCLEOTIDE SEQUENCE [LARGE SCALE GENOMIC DNA]</scope>
    <source>
        <strain evidence="2">cv. Victoria</strain>
        <tissue evidence="1">Leaf</tissue>
    </source>
</reference>
<accession>A0A5J9VYY5</accession>
<evidence type="ECO:0000313" key="2">
    <source>
        <dbReference type="Proteomes" id="UP000324897"/>
    </source>
</evidence>
<evidence type="ECO:0008006" key="3">
    <source>
        <dbReference type="Google" id="ProtNLM"/>
    </source>
</evidence>
<organism evidence="1 2">
    <name type="scientific">Eragrostis curvula</name>
    <name type="common">weeping love grass</name>
    <dbReference type="NCBI Taxonomy" id="38414"/>
    <lineage>
        <taxon>Eukaryota</taxon>
        <taxon>Viridiplantae</taxon>
        <taxon>Streptophyta</taxon>
        <taxon>Embryophyta</taxon>
        <taxon>Tracheophyta</taxon>
        <taxon>Spermatophyta</taxon>
        <taxon>Magnoliopsida</taxon>
        <taxon>Liliopsida</taxon>
        <taxon>Poales</taxon>
        <taxon>Poaceae</taxon>
        <taxon>PACMAD clade</taxon>
        <taxon>Chloridoideae</taxon>
        <taxon>Eragrostideae</taxon>
        <taxon>Eragrostidinae</taxon>
        <taxon>Eragrostis</taxon>
    </lineage>
</organism>
<keyword evidence="2" id="KW-1185">Reference proteome</keyword>
<gene>
    <name evidence="1" type="ORF">EJB05_14317</name>
</gene>
<proteinExistence type="predicted"/>
<dbReference type="Gramene" id="TVU40837">
    <property type="protein sequence ID" value="TVU40837"/>
    <property type="gene ID" value="EJB05_14317"/>
</dbReference>
<dbReference type="Proteomes" id="UP000324897">
    <property type="component" value="Chromosome 4"/>
</dbReference>
<sequence>MVLCAAANCDHCDCSGGPFLVVFVASSGSKARAWVYSSESGAWSVPAVVRTPVHAFVEKMRGAIVGDEMCCFVLSGRALGDRTRFTAILKYDLGRHCLSVIDGPEVYEERVVLMSMDDGSLGFAGIRGSTLYLWSRKVNPMEDIGWVQYNVIELKSLFATHRLNMTLPVYVTCFAEGINALVVGTHYSTLTLELNSGQVMRRMSRGLMHSAEVFPIMRFYTPVS</sequence>
<dbReference type="PANTHER" id="PTHR33186:SF15">
    <property type="entry name" value="OS06G0249850 PROTEIN"/>
    <property type="match status" value="1"/>
</dbReference>
<dbReference type="AlphaFoldDB" id="A0A5J9VYY5"/>
<dbReference type="EMBL" id="RWGY01000007">
    <property type="protein sequence ID" value="TVU40837.1"/>
    <property type="molecule type" value="Genomic_DNA"/>
</dbReference>
<comment type="caution">
    <text evidence="1">The sequence shown here is derived from an EMBL/GenBank/DDBJ whole genome shotgun (WGS) entry which is preliminary data.</text>
</comment>
<name>A0A5J9VYY5_9POAL</name>
<evidence type="ECO:0000313" key="1">
    <source>
        <dbReference type="EMBL" id="TVU40837.1"/>
    </source>
</evidence>
<protein>
    <recommendedName>
        <fullName evidence="3">F-box associated domain-containing protein</fullName>
    </recommendedName>
</protein>
<dbReference type="PANTHER" id="PTHR33186">
    <property type="entry name" value="OS10G0136150 PROTEIN-RELATED"/>
    <property type="match status" value="1"/>
</dbReference>